<evidence type="ECO:0000313" key="6">
    <source>
        <dbReference type="Proteomes" id="UP000537260"/>
    </source>
</evidence>
<dbReference type="Gene3D" id="3.50.50.60">
    <property type="entry name" value="FAD/NAD(P)-binding domain"/>
    <property type="match status" value="1"/>
</dbReference>
<organism evidence="5 6">
    <name type="scientific">Glaciibacter psychrotolerans</name>
    <dbReference type="NCBI Taxonomy" id="670054"/>
    <lineage>
        <taxon>Bacteria</taxon>
        <taxon>Bacillati</taxon>
        <taxon>Actinomycetota</taxon>
        <taxon>Actinomycetes</taxon>
        <taxon>Micrococcales</taxon>
        <taxon>Microbacteriaceae</taxon>
        <taxon>Glaciibacter</taxon>
    </lineage>
</organism>
<dbReference type="PANTHER" id="PTHR10742:SF410">
    <property type="entry name" value="LYSINE-SPECIFIC HISTONE DEMETHYLASE 2"/>
    <property type="match status" value="1"/>
</dbReference>
<dbReference type="PANTHER" id="PTHR10742">
    <property type="entry name" value="FLAVIN MONOAMINE OXIDASE"/>
    <property type="match status" value="1"/>
</dbReference>
<dbReference type="InterPro" id="IPR050281">
    <property type="entry name" value="Flavin_monoamine_oxidase"/>
</dbReference>
<proteinExistence type="predicted"/>
<name>A0A7Z0EBU4_9MICO</name>
<comment type="caution">
    <text evidence="5">The sequence shown here is derived from an EMBL/GenBank/DDBJ whole genome shotgun (WGS) entry which is preliminary data.</text>
</comment>
<feature type="binding site" evidence="3">
    <location>
        <position position="14"/>
    </location>
    <ligand>
        <name>FAD</name>
        <dbReference type="ChEBI" id="CHEBI:57692"/>
    </ligand>
</feature>
<protein>
    <submittedName>
        <fullName evidence="5">Monoamine oxidase</fullName>
    </submittedName>
</protein>
<evidence type="ECO:0000256" key="1">
    <source>
        <dbReference type="ARBA" id="ARBA00001974"/>
    </source>
</evidence>
<dbReference type="AlphaFoldDB" id="A0A7Z0EBU4"/>
<feature type="domain" description="Amine oxidase" evidence="4">
    <location>
        <begin position="13"/>
        <end position="429"/>
    </location>
</feature>
<feature type="binding site" evidence="3">
    <location>
        <position position="215"/>
    </location>
    <ligand>
        <name>FAD</name>
        <dbReference type="ChEBI" id="CHEBI:57692"/>
    </ligand>
</feature>
<keyword evidence="2" id="KW-0560">Oxidoreductase</keyword>
<dbReference type="RefSeq" id="WP_179577521.1">
    <property type="nucleotide sequence ID" value="NZ_JACCFM010000001.1"/>
</dbReference>
<dbReference type="PRINTS" id="PR00757">
    <property type="entry name" value="AMINEOXDASEF"/>
</dbReference>
<evidence type="ECO:0000256" key="2">
    <source>
        <dbReference type="ARBA" id="ARBA00023002"/>
    </source>
</evidence>
<dbReference type="EMBL" id="JACCFM010000001">
    <property type="protein sequence ID" value="NYJ18643.1"/>
    <property type="molecule type" value="Genomic_DNA"/>
</dbReference>
<dbReference type="InterPro" id="IPR002937">
    <property type="entry name" value="Amino_oxidase"/>
</dbReference>
<dbReference type="Gene3D" id="3.90.660.10">
    <property type="match status" value="1"/>
</dbReference>
<sequence>MEIFDTVVIGAGVSGLTAARLLAQSGQSVVVLEARDRIGGRTVTARSDGFIADRGASWIHGIDGNPLTEVVAAFGMPTVEFTVGSYQPDGRPIAYYGPTGRRLSDEDVARFADDIRDFDRHLAVSIAAAELGSSYEDAITVTLATLGWDADRAERVREFVRHRSEEQYGVEARLLDAHGLDDDTVEGDEVIFPDGFDRLAEHLAMGLDVRLEHVVTRVAWSGDGVTVGCGQGEFTANRVVVTVPIGVVQSGDLSFDPALPEWLAGAIDGFEMNNFEKVFLRFPTRFWDTDVYAIRQQGEAGTWWHSWYDLTDLHGVPTLLTFAAGPSAIETRGWDDARIAESVLQALRGLYGERVERPDRVLITDWQNDPYSRGSYAYMKPGSSPEDHDLLATPVDGVLHFAGEATWTEDPATVTAALRSGHRAAQNILGRELSFAGLPDTLPTKLTAS</sequence>
<dbReference type="SUPFAM" id="SSF51905">
    <property type="entry name" value="FAD/NAD(P)-binding domain"/>
    <property type="match status" value="1"/>
</dbReference>
<evidence type="ECO:0000259" key="4">
    <source>
        <dbReference type="Pfam" id="PF01593"/>
    </source>
</evidence>
<dbReference type="Proteomes" id="UP000537260">
    <property type="component" value="Unassembled WGS sequence"/>
</dbReference>
<dbReference type="GO" id="GO:0016491">
    <property type="term" value="F:oxidoreductase activity"/>
    <property type="evidence" value="ECO:0007669"/>
    <property type="project" value="UniProtKB-KW"/>
</dbReference>
<comment type="cofactor">
    <cofactor evidence="1">
        <name>FAD</name>
        <dbReference type="ChEBI" id="CHEBI:57692"/>
    </cofactor>
</comment>
<accession>A0A7Z0EBU4</accession>
<feature type="binding site" evidence="3">
    <location>
        <position position="322"/>
    </location>
    <ligand>
        <name>substrate</name>
    </ligand>
</feature>
<evidence type="ECO:0000313" key="5">
    <source>
        <dbReference type="EMBL" id="NYJ18643.1"/>
    </source>
</evidence>
<gene>
    <name evidence="5" type="ORF">HNR05_000434</name>
</gene>
<reference evidence="5 6" key="1">
    <citation type="submission" date="2020-07" db="EMBL/GenBank/DDBJ databases">
        <title>Sequencing the genomes of 1000 actinobacteria strains.</title>
        <authorList>
            <person name="Klenk H.-P."/>
        </authorList>
    </citation>
    <scope>NUCLEOTIDE SEQUENCE [LARGE SCALE GENOMIC DNA]</scope>
    <source>
        <strain evidence="5 6">LI1</strain>
    </source>
</reference>
<keyword evidence="6" id="KW-1185">Reference proteome</keyword>
<evidence type="ECO:0000256" key="3">
    <source>
        <dbReference type="PIRSR" id="PIRSR601613-1"/>
    </source>
</evidence>
<dbReference type="Pfam" id="PF01593">
    <property type="entry name" value="Amino_oxidase"/>
    <property type="match status" value="1"/>
</dbReference>
<dbReference type="InterPro" id="IPR001613">
    <property type="entry name" value="Flavin_amine_oxidase"/>
</dbReference>
<feature type="binding site" evidence="3">
    <location>
        <begin position="33"/>
        <end position="34"/>
    </location>
    <ligand>
        <name>FAD</name>
        <dbReference type="ChEBI" id="CHEBI:57692"/>
    </ligand>
</feature>
<dbReference type="InterPro" id="IPR036188">
    <property type="entry name" value="FAD/NAD-bd_sf"/>
</dbReference>
<dbReference type="SUPFAM" id="SSF54373">
    <property type="entry name" value="FAD-linked reductases, C-terminal domain"/>
    <property type="match status" value="1"/>
</dbReference>